<sequence length="262" mass="29170">MNGGDIFIPIIDALLNLQRNIATQNQEDGMYKETVNYIAGILKTTSIPNVITAVSTLVLAVVAVLSLIYRNEAPRTVVTQEYLNTGSKTNYINTSTSGNVSDFSKKRTVANGLRELARDAQVEGDLDKARDRLEQSINIDKEIDNKEGMAVAFSNLGLIASAQHKWDEAEGYHNDSLTMETALGRRDGMAADLNNLGFIAQTRGDLKKAEDYYKKALSLYERLRSKEGIIIQSNNLSTIYLMQGKLDDAKYYRRSLFSKVDI</sequence>
<protein>
    <submittedName>
        <fullName evidence="3">Tetratricopeptide repeat-containing protein</fullName>
    </submittedName>
</protein>
<dbReference type="SUPFAM" id="SSF48452">
    <property type="entry name" value="TPR-like"/>
    <property type="match status" value="1"/>
</dbReference>
<evidence type="ECO:0000256" key="1">
    <source>
        <dbReference type="PROSITE-ProRule" id="PRU00339"/>
    </source>
</evidence>
<evidence type="ECO:0000313" key="3">
    <source>
        <dbReference type="EMBL" id="VFJ57759.1"/>
    </source>
</evidence>
<keyword evidence="2" id="KW-1133">Transmembrane helix</keyword>
<dbReference type="InterPro" id="IPR011990">
    <property type="entry name" value="TPR-like_helical_dom_sf"/>
</dbReference>
<keyword evidence="2" id="KW-0812">Transmembrane</keyword>
<organism evidence="3">
    <name type="scientific">Candidatus Kentrum sp. DK</name>
    <dbReference type="NCBI Taxonomy" id="2126562"/>
    <lineage>
        <taxon>Bacteria</taxon>
        <taxon>Pseudomonadati</taxon>
        <taxon>Pseudomonadota</taxon>
        <taxon>Gammaproteobacteria</taxon>
        <taxon>Candidatus Kentrum</taxon>
    </lineage>
</organism>
<feature type="repeat" description="TPR" evidence="1">
    <location>
        <begin position="190"/>
        <end position="223"/>
    </location>
</feature>
<keyword evidence="1" id="KW-0802">TPR repeat</keyword>
<proteinExistence type="predicted"/>
<gene>
    <name evidence="3" type="ORF">BECKDK2373B_GA0170837_106822</name>
</gene>
<dbReference type="Gene3D" id="1.25.40.10">
    <property type="entry name" value="Tetratricopeptide repeat domain"/>
    <property type="match status" value="1"/>
</dbReference>
<reference evidence="3" key="1">
    <citation type="submission" date="2019-02" db="EMBL/GenBank/DDBJ databases">
        <authorList>
            <person name="Gruber-Vodicka R. H."/>
            <person name="Seah K. B. B."/>
        </authorList>
    </citation>
    <scope>NUCLEOTIDE SEQUENCE</scope>
    <source>
        <strain evidence="3">BECK_DK47</strain>
    </source>
</reference>
<dbReference type="Pfam" id="PF13424">
    <property type="entry name" value="TPR_12"/>
    <property type="match status" value="2"/>
</dbReference>
<evidence type="ECO:0000256" key="2">
    <source>
        <dbReference type="SAM" id="Phobius"/>
    </source>
</evidence>
<dbReference type="PANTHER" id="PTHR10098">
    <property type="entry name" value="RAPSYN-RELATED"/>
    <property type="match status" value="1"/>
</dbReference>
<feature type="transmembrane region" description="Helical" evidence="2">
    <location>
        <begin position="50"/>
        <end position="69"/>
    </location>
</feature>
<dbReference type="SMART" id="SM00028">
    <property type="entry name" value="TPR"/>
    <property type="match status" value="3"/>
</dbReference>
<keyword evidence="2" id="KW-0472">Membrane</keyword>
<accession>A0A450SUV3</accession>
<dbReference type="PROSITE" id="PS50005">
    <property type="entry name" value="TPR"/>
    <property type="match status" value="1"/>
</dbReference>
<dbReference type="AlphaFoldDB" id="A0A450SUV3"/>
<name>A0A450SUV3_9GAMM</name>
<dbReference type="InterPro" id="IPR019734">
    <property type="entry name" value="TPR_rpt"/>
</dbReference>
<dbReference type="EMBL" id="CAADEX010000068">
    <property type="protein sequence ID" value="VFJ57759.1"/>
    <property type="molecule type" value="Genomic_DNA"/>
</dbReference>